<name>A0AAV7P7G8_PLEWA</name>
<organism evidence="2 3">
    <name type="scientific">Pleurodeles waltl</name>
    <name type="common">Iberian ribbed newt</name>
    <dbReference type="NCBI Taxonomy" id="8319"/>
    <lineage>
        <taxon>Eukaryota</taxon>
        <taxon>Metazoa</taxon>
        <taxon>Chordata</taxon>
        <taxon>Craniata</taxon>
        <taxon>Vertebrata</taxon>
        <taxon>Euteleostomi</taxon>
        <taxon>Amphibia</taxon>
        <taxon>Batrachia</taxon>
        <taxon>Caudata</taxon>
        <taxon>Salamandroidea</taxon>
        <taxon>Salamandridae</taxon>
        <taxon>Pleurodelinae</taxon>
        <taxon>Pleurodeles</taxon>
    </lineage>
</organism>
<gene>
    <name evidence="2" type="ORF">NDU88_002729</name>
</gene>
<proteinExistence type="predicted"/>
<feature type="region of interest" description="Disordered" evidence="1">
    <location>
        <begin position="1"/>
        <end position="21"/>
    </location>
</feature>
<evidence type="ECO:0000313" key="3">
    <source>
        <dbReference type="Proteomes" id="UP001066276"/>
    </source>
</evidence>
<reference evidence="2" key="1">
    <citation type="journal article" date="2022" name="bioRxiv">
        <title>Sequencing and chromosome-scale assembly of the giantPleurodeles waltlgenome.</title>
        <authorList>
            <person name="Brown T."/>
            <person name="Elewa A."/>
            <person name="Iarovenko S."/>
            <person name="Subramanian E."/>
            <person name="Araus A.J."/>
            <person name="Petzold A."/>
            <person name="Susuki M."/>
            <person name="Suzuki K.-i.T."/>
            <person name="Hayashi T."/>
            <person name="Toyoda A."/>
            <person name="Oliveira C."/>
            <person name="Osipova E."/>
            <person name="Leigh N.D."/>
            <person name="Simon A."/>
            <person name="Yun M.H."/>
        </authorList>
    </citation>
    <scope>NUCLEOTIDE SEQUENCE</scope>
    <source>
        <strain evidence="2">20211129_DDA</strain>
        <tissue evidence="2">Liver</tissue>
    </source>
</reference>
<dbReference type="EMBL" id="JANPWB010000011">
    <property type="protein sequence ID" value="KAJ1124268.1"/>
    <property type="molecule type" value="Genomic_DNA"/>
</dbReference>
<dbReference type="Proteomes" id="UP001066276">
    <property type="component" value="Chromosome 7"/>
</dbReference>
<accession>A0AAV7P7G8</accession>
<comment type="caution">
    <text evidence="2">The sequence shown here is derived from an EMBL/GenBank/DDBJ whole genome shotgun (WGS) entry which is preliminary data.</text>
</comment>
<protein>
    <submittedName>
        <fullName evidence="2">Uncharacterized protein</fullName>
    </submittedName>
</protein>
<dbReference type="AlphaFoldDB" id="A0AAV7P7G8"/>
<keyword evidence="3" id="KW-1185">Reference proteome</keyword>
<evidence type="ECO:0000313" key="2">
    <source>
        <dbReference type="EMBL" id="KAJ1124268.1"/>
    </source>
</evidence>
<sequence length="88" mass="9971">MAAPQTLPAVEPPPAPSCQTHESTMELILQEVRAVGHRLEGMDTKISYLAAETKFIHINISDFQDRVEEVERRLTAVEDCFNTVLDRY</sequence>
<evidence type="ECO:0000256" key="1">
    <source>
        <dbReference type="SAM" id="MobiDB-lite"/>
    </source>
</evidence>